<dbReference type="Pfam" id="PF24758">
    <property type="entry name" value="LRR_At5g56370"/>
    <property type="match status" value="1"/>
</dbReference>
<evidence type="ECO:0000259" key="1">
    <source>
        <dbReference type="SMART" id="SM00579"/>
    </source>
</evidence>
<dbReference type="PANTHER" id="PTHR31900:SF29">
    <property type="entry name" value="FBD-LIKE DOMAIN FAMILY PROTEIN"/>
    <property type="match status" value="1"/>
</dbReference>
<name>A0A8T1XIS0_9BRAS</name>
<keyword evidence="3" id="KW-1185">Reference proteome</keyword>
<dbReference type="AlphaFoldDB" id="A0A8T1XIS0"/>
<feature type="domain" description="FBD" evidence="1">
    <location>
        <begin position="354"/>
        <end position="425"/>
    </location>
</feature>
<evidence type="ECO:0000313" key="2">
    <source>
        <dbReference type="EMBL" id="KAG7534446.1"/>
    </source>
</evidence>
<dbReference type="Pfam" id="PF12937">
    <property type="entry name" value="F-box-like"/>
    <property type="match status" value="1"/>
</dbReference>
<dbReference type="InterPro" id="IPR001810">
    <property type="entry name" value="F-box_dom"/>
</dbReference>
<reference evidence="2 3" key="1">
    <citation type="submission" date="2020-12" db="EMBL/GenBank/DDBJ databases">
        <title>Concerted genomic and epigenomic changes stabilize Arabidopsis allopolyploids.</title>
        <authorList>
            <person name="Chen Z."/>
        </authorList>
    </citation>
    <scope>NUCLEOTIDE SEQUENCE [LARGE SCALE GENOMIC DNA]</scope>
    <source>
        <strain evidence="2">Allo738</strain>
        <tissue evidence="2">Leaf</tissue>
    </source>
</reference>
<accession>A0A8T1XIS0</accession>
<dbReference type="InterPro" id="IPR006566">
    <property type="entry name" value="FBD"/>
</dbReference>
<dbReference type="SMART" id="SM00579">
    <property type="entry name" value="FBD"/>
    <property type="match status" value="1"/>
</dbReference>
<dbReference type="InterPro" id="IPR050232">
    <property type="entry name" value="FBL13/AtMIF1-like"/>
</dbReference>
<evidence type="ECO:0000313" key="3">
    <source>
        <dbReference type="Proteomes" id="UP000694240"/>
    </source>
</evidence>
<gene>
    <name evidence="2" type="ORF">ISN45_Aa08g019980</name>
</gene>
<dbReference type="Proteomes" id="UP000694240">
    <property type="component" value="Chromosome 13"/>
</dbReference>
<dbReference type="EMBL" id="JAEFBK010000013">
    <property type="protein sequence ID" value="KAG7534446.1"/>
    <property type="molecule type" value="Genomic_DNA"/>
</dbReference>
<comment type="caution">
    <text evidence="2">The sequence shown here is derived from an EMBL/GenBank/DDBJ whole genome shotgun (WGS) entry which is preliminary data.</text>
</comment>
<dbReference type="PANTHER" id="PTHR31900">
    <property type="entry name" value="F-BOX/RNI SUPERFAMILY PROTEIN-RELATED"/>
    <property type="match status" value="1"/>
</dbReference>
<sequence>MDMISQLPDELLLRILSLLPTAKDVVATMVWSKRWQFLWMFVPRLVYDDSYQIIENGSFWTFVDRSLLVHKAPVLETLHFKLGKICGSGDIPVWIRAADKCCVRELIMEINTPSSNETPVTLPRSLITCCKMLVTLKLRNAVLVDDVSSPISFPSLKKLSLISMKYLGGDDFLNRLISSCLILEDLVVEQILNDNVAILIVRVPCLKSLVLHQKQKKAVKGKANGFVIDTPALECLEIAYFSRGFHIVENDMPNIVKANVHIYHRQTAKLLGSITLAKHLYLCVPTSKNAYPVGSIFCCLVRLEICTCHTDWLNLLMCILSDSPKLQSLILDRYHKLRPSEPRPCWNEPSSVPECVLSSLKTLEWVKYEGTEEEKEVAAFILRSARCLKKATIISPKSLNSHKKLEMLKELSLMPRCSPCQLQFD</sequence>
<protein>
    <submittedName>
        <fullName evidence="2">F-box-like domain superfamily</fullName>
    </submittedName>
</protein>
<dbReference type="InterPro" id="IPR055411">
    <property type="entry name" value="LRR_FXL15/At3g58940/PEG3-like"/>
</dbReference>
<proteinExistence type="predicted"/>
<organism evidence="2 3">
    <name type="scientific">Arabidopsis thaliana x Arabidopsis arenosa</name>
    <dbReference type="NCBI Taxonomy" id="1240361"/>
    <lineage>
        <taxon>Eukaryota</taxon>
        <taxon>Viridiplantae</taxon>
        <taxon>Streptophyta</taxon>
        <taxon>Embryophyta</taxon>
        <taxon>Tracheophyta</taxon>
        <taxon>Spermatophyta</taxon>
        <taxon>Magnoliopsida</taxon>
        <taxon>eudicotyledons</taxon>
        <taxon>Gunneridae</taxon>
        <taxon>Pentapetalae</taxon>
        <taxon>rosids</taxon>
        <taxon>malvids</taxon>
        <taxon>Brassicales</taxon>
        <taxon>Brassicaceae</taxon>
        <taxon>Camelineae</taxon>
        <taxon>Arabidopsis</taxon>
    </lineage>
</organism>
<dbReference type="Pfam" id="PF08387">
    <property type="entry name" value="FBD"/>
    <property type="match status" value="1"/>
</dbReference>